<organism evidence="2 3">
    <name type="scientific">Rhipicephalus sanguineus</name>
    <name type="common">Brown dog tick</name>
    <name type="synonym">Ixodes sanguineus</name>
    <dbReference type="NCBI Taxonomy" id="34632"/>
    <lineage>
        <taxon>Eukaryota</taxon>
        <taxon>Metazoa</taxon>
        <taxon>Ecdysozoa</taxon>
        <taxon>Arthropoda</taxon>
        <taxon>Chelicerata</taxon>
        <taxon>Arachnida</taxon>
        <taxon>Acari</taxon>
        <taxon>Parasitiformes</taxon>
        <taxon>Ixodida</taxon>
        <taxon>Ixodoidea</taxon>
        <taxon>Ixodidae</taxon>
        <taxon>Rhipicephalinae</taxon>
        <taxon>Rhipicephalus</taxon>
        <taxon>Rhipicephalus</taxon>
    </lineage>
</organism>
<dbReference type="EMBL" id="JABSTV010001250">
    <property type="protein sequence ID" value="KAH7955906.1"/>
    <property type="molecule type" value="Genomic_DNA"/>
</dbReference>
<dbReference type="PROSITE" id="PS50878">
    <property type="entry name" value="RT_POL"/>
    <property type="match status" value="1"/>
</dbReference>
<comment type="caution">
    <text evidence="2">The sequence shown here is derived from an EMBL/GenBank/DDBJ whole genome shotgun (WGS) entry which is preliminary data.</text>
</comment>
<evidence type="ECO:0000313" key="3">
    <source>
        <dbReference type="Proteomes" id="UP000821837"/>
    </source>
</evidence>
<dbReference type="InterPro" id="IPR000477">
    <property type="entry name" value="RT_dom"/>
</dbReference>
<accession>A0A9D4PUE5</accession>
<evidence type="ECO:0000313" key="2">
    <source>
        <dbReference type="EMBL" id="KAH7955906.1"/>
    </source>
</evidence>
<dbReference type="PANTHER" id="PTHR21301:SF10">
    <property type="entry name" value="REVERSE TRANSCRIPTASE DOMAIN-CONTAINING PROTEIN"/>
    <property type="match status" value="1"/>
</dbReference>
<protein>
    <recommendedName>
        <fullName evidence="1">Reverse transcriptase domain-containing protein</fullName>
    </recommendedName>
</protein>
<dbReference type="Proteomes" id="UP000821837">
    <property type="component" value="Unassembled WGS sequence"/>
</dbReference>
<gene>
    <name evidence="2" type="ORF">HPB52_004977</name>
</gene>
<keyword evidence="3" id="KW-1185">Reference proteome</keyword>
<evidence type="ECO:0000259" key="1">
    <source>
        <dbReference type="PROSITE" id="PS50878"/>
    </source>
</evidence>
<dbReference type="PANTHER" id="PTHR21301">
    <property type="entry name" value="REVERSE TRANSCRIPTASE"/>
    <property type="match status" value="1"/>
</dbReference>
<dbReference type="VEuPathDB" id="VectorBase:RSAN_040301"/>
<dbReference type="AlphaFoldDB" id="A0A9D4PUE5"/>
<sequence>MSTDIKDLFYNVPQQEVLLEVEECIDRYGSSRFMVKCGMAPGAFLTLLSRYLSSLFVQFNGQILNQKEGVSIGSAIAPVLCDLYLAKGNRKIKPILEDAGVTRCFRYVDDYLVCIPVDTCTDTVIHNVCSAFQSAHNGLDVTFEFTVDNRLQFLDLEISAGSEHTCWMW</sequence>
<feature type="domain" description="Reverse transcriptase" evidence="1">
    <location>
        <begin position="1"/>
        <end position="169"/>
    </location>
</feature>
<reference evidence="2" key="2">
    <citation type="submission" date="2021-09" db="EMBL/GenBank/DDBJ databases">
        <authorList>
            <person name="Jia N."/>
            <person name="Wang J."/>
            <person name="Shi W."/>
            <person name="Du L."/>
            <person name="Sun Y."/>
            <person name="Zhan W."/>
            <person name="Jiang J."/>
            <person name="Wang Q."/>
            <person name="Zhang B."/>
            <person name="Ji P."/>
            <person name="Sakyi L.B."/>
            <person name="Cui X."/>
            <person name="Yuan T."/>
            <person name="Jiang B."/>
            <person name="Yang W."/>
            <person name="Lam T.T.-Y."/>
            <person name="Chang Q."/>
            <person name="Ding S."/>
            <person name="Wang X."/>
            <person name="Zhu J."/>
            <person name="Ruan X."/>
            <person name="Zhao L."/>
            <person name="Wei J."/>
            <person name="Que T."/>
            <person name="Du C."/>
            <person name="Cheng J."/>
            <person name="Dai P."/>
            <person name="Han X."/>
            <person name="Huang E."/>
            <person name="Gao Y."/>
            <person name="Liu J."/>
            <person name="Shao H."/>
            <person name="Ye R."/>
            <person name="Li L."/>
            <person name="Wei W."/>
            <person name="Wang X."/>
            <person name="Wang C."/>
            <person name="Huo Q."/>
            <person name="Li W."/>
            <person name="Guo W."/>
            <person name="Chen H."/>
            <person name="Chen S."/>
            <person name="Zhou L."/>
            <person name="Zhou L."/>
            <person name="Ni X."/>
            <person name="Tian J."/>
            <person name="Zhou Y."/>
            <person name="Sheng Y."/>
            <person name="Liu T."/>
            <person name="Pan Y."/>
            <person name="Xia L."/>
            <person name="Li J."/>
            <person name="Zhao F."/>
            <person name="Cao W."/>
        </authorList>
    </citation>
    <scope>NUCLEOTIDE SEQUENCE</scope>
    <source>
        <strain evidence="2">Rsan-2018</strain>
        <tissue evidence="2">Larvae</tissue>
    </source>
</reference>
<proteinExistence type="predicted"/>
<name>A0A9D4PUE5_RHISA</name>
<reference evidence="2" key="1">
    <citation type="journal article" date="2020" name="Cell">
        <title>Large-Scale Comparative Analyses of Tick Genomes Elucidate Their Genetic Diversity and Vector Capacities.</title>
        <authorList>
            <consortium name="Tick Genome and Microbiome Consortium (TIGMIC)"/>
            <person name="Jia N."/>
            <person name="Wang J."/>
            <person name="Shi W."/>
            <person name="Du L."/>
            <person name="Sun Y."/>
            <person name="Zhan W."/>
            <person name="Jiang J.F."/>
            <person name="Wang Q."/>
            <person name="Zhang B."/>
            <person name="Ji P."/>
            <person name="Bell-Sakyi L."/>
            <person name="Cui X.M."/>
            <person name="Yuan T.T."/>
            <person name="Jiang B.G."/>
            <person name="Yang W.F."/>
            <person name="Lam T.T."/>
            <person name="Chang Q.C."/>
            <person name="Ding S.J."/>
            <person name="Wang X.J."/>
            <person name="Zhu J.G."/>
            <person name="Ruan X.D."/>
            <person name="Zhao L."/>
            <person name="Wei J.T."/>
            <person name="Ye R.Z."/>
            <person name="Que T.C."/>
            <person name="Du C.H."/>
            <person name="Zhou Y.H."/>
            <person name="Cheng J.X."/>
            <person name="Dai P.F."/>
            <person name="Guo W.B."/>
            <person name="Han X.H."/>
            <person name="Huang E.J."/>
            <person name="Li L.F."/>
            <person name="Wei W."/>
            <person name="Gao Y.C."/>
            <person name="Liu J.Z."/>
            <person name="Shao H.Z."/>
            <person name="Wang X."/>
            <person name="Wang C.C."/>
            <person name="Yang T.C."/>
            <person name="Huo Q.B."/>
            <person name="Li W."/>
            <person name="Chen H.Y."/>
            <person name="Chen S.E."/>
            <person name="Zhou L.G."/>
            <person name="Ni X.B."/>
            <person name="Tian J.H."/>
            <person name="Sheng Y."/>
            <person name="Liu T."/>
            <person name="Pan Y.S."/>
            <person name="Xia L.Y."/>
            <person name="Li J."/>
            <person name="Zhao F."/>
            <person name="Cao W.C."/>
        </authorList>
    </citation>
    <scope>NUCLEOTIDE SEQUENCE</scope>
    <source>
        <strain evidence="2">Rsan-2018</strain>
    </source>
</reference>